<evidence type="ECO:0000259" key="2">
    <source>
        <dbReference type="Pfam" id="PF00155"/>
    </source>
</evidence>
<proteinExistence type="predicted"/>
<dbReference type="GO" id="GO:0006520">
    <property type="term" value="P:amino acid metabolic process"/>
    <property type="evidence" value="ECO:0007669"/>
    <property type="project" value="TreeGrafter"/>
</dbReference>
<dbReference type="InterPro" id="IPR050478">
    <property type="entry name" value="Ethylene_sulfur-biosynth"/>
</dbReference>
<dbReference type="Gene3D" id="3.90.1150.10">
    <property type="entry name" value="Aspartate Aminotransferase, domain 1"/>
    <property type="match status" value="1"/>
</dbReference>
<evidence type="ECO:0000256" key="1">
    <source>
        <dbReference type="ARBA" id="ARBA00022898"/>
    </source>
</evidence>
<keyword evidence="4" id="KW-1185">Reference proteome</keyword>
<dbReference type="PANTHER" id="PTHR43795">
    <property type="entry name" value="BIFUNCTIONAL ASPARTATE AMINOTRANSFERASE AND GLUTAMATE/ASPARTATE-PREPHENATE AMINOTRANSFERASE-RELATED"/>
    <property type="match status" value="1"/>
</dbReference>
<feature type="domain" description="Aminotransferase class I/classII large" evidence="2">
    <location>
        <begin position="69"/>
        <end position="412"/>
    </location>
</feature>
<evidence type="ECO:0000313" key="3">
    <source>
        <dbReference type="EMBL" id="CAH1786968.1"/>
    </source>
</evidence>
<keyword evidence="1" id="KW-0663">Pyridoxal phosphate</keyword>
<dbReference type="SUPFAM" id="SSF53383">
    <property type="entry name" value="PLP-dependent transferases"/>
    <property type="match status" value="1"/>
</dbReference>
<dbReference type="InterPro" id="IPR015422">
    <property type="entry name" value="PyrdxlP-dep_Trfase_small"/>
</dbReference>
<dbReference type="InterPro" id="IPR015421">
    <property type="entry name" value="PyrdxlP-dep_Trfase_major"/>
</dbReference>
<dbReference type="AlphaFoldDB" id="A0A8J1U0E6"/>
<comment type="caution">
    <text evidence="3">The sequence shown here is derived from an EMBL/GenBank/DDBJ whole genome shotgun (WGS) entry which is preliminary data.</text>
</comment>
<sequence>MATNKPYLSKRGIHSRDYPNFMDEWGLQVLANPWNKENNPNGFIDFGIAENKLCQDLLSEKVNDQDGKIPSDAFYYHEWRGTDTFREAIGKLITRKFKTYKPVDPENLVVTNGLGAAIDLLSHTIVDPEEYFLAPSPYYYRVTNDSGHRAQARVWNVDLDSQDGFEMTVEKLEAAYKDAIEHGASVRGMILINPHNPMGTIYSKKLVIEILEFAAKYELHVVMDEIYGMSVFGEGAEFNSVLSLENVPDPMRTHVLWGFSKDFCLSGFRCGVIHTINDDIKVVLAHLSYFTSVPIIVQNKLTEIITDDEWLENKYFPTNLKRMKDTFEFITSKLMDIGVPSMKSEACFFVWADFSKFLSEQTHEAEMTLFRQFFDAHVYLMPGQALYCKNPGWFRIVFTLPRPMVEVGVGRIASVLASLKK</sequence>
<name>A0A8J1U0E6_OWEFU</name>
<dbReference type="OrthoDB" id="691673at2759"/>
<accession>A0A8J1U0E6</accession>
<dbReference type="EMBL" id="CAIIXF020000006">
    <property type="protein sequence ID" value="CAH1786968.1"/>
    <property type="molecule type" value="Genomic_DNA"/>
</dbReference>
<protein>
    <recommendedName>
        <fullName evidence="2">Aminotransferase class I/classII large domain-containing protein</fullName>
    </recommendedName>
</protein>
<dbReference type="Gene3D" id="3.40.640.10">
    <property type="entry name" value="Type I PLP-dependent aspartate aminotransferase-like (Major domain)"/>
    <property type="match status" value="1"/>
</dbReference>
<reference evidence="3" key="1">
    <citation type="submission" date="2022-03" db="EMBL/GenBank/DDBJ databases">
        <authorList>
            <person name="Martin C."/>
        </authorList>
    </citation>
    <scope>NUCLEOTIDE SEQUENCE</scope>
</reference>
<dbReference type="Pfam" id="PF00155">
    <property type="entry name" value="Aminotran_1_2"/>
    <property type="match status" value="1"/>
</dbReference>
<dbReference type="InterPro" id="IPR015424">
    <property type="entry name" value="PyrdxlP-dep_Trfase"/>
</dbReference>
<dbReference type="InterPro" id="IPR004839">
    <property type="entry name" value="Aminotransferase_I/II_large"/>
</dbReference>
<dbReference type="PRINTS" id="PR00753">
    <property type="entry name" value="ACCSYNTHASE"/>
</dbReference>
<dbReference type="CDD" id="cd00609">
    <property type="entry name" value="AAT_like"/>
    <property type="match status" value="1"/>
</dbReference>
<organism evidence="3 4">
    <name type="scientific">Owenia fusiformis</name>
    <name type="common">Polychaete worm</name>
    <dbReference type="NCBI Taxonomy" id="6347"/>
    <lineage>
        <taxon>Eukaryota</taxon>
        <taxon>Metazoa</taxon>
        <taxon>Spiralia</taxon>
        <taxon>Lophotrochozoa</taxon>
        <taxon>Annelida</taxon>
        <taxon>Polychaeta</taxon>
        <taxon>Sedentaria</taxon>
        <taxon>Canalipalpata</taxon>
        <taxon>Sabellida</taxon>
        <taxon>Oweniida</taxon>
        <taxon>Oweniidae</taxon>
        <taxon>Owenia</taxon>
    </lineage>
</organism>
<evidence type="ECO:0000313" key="4">
    <source>
        <dbReference type="Proteomes" id="UP000749559"/>
    </source>
</evidence>
<gene>
    <name evidence="3" type="ORF">OFUS_LOCUS12760</name>
</gene>
<dbReference type="Proteomes" id="UP000749559">
    <property type="component" value="Unassembled WGS sequence"/>
</dbReference>
<dbReference type="GO" id="GO:0008483">
    <property type="term" value="F:transaminase activity"/>
    <property type="evidence" value="ECO:0007669"/>
    <property type="project" value="TreeGrafter"/>
</dbReference>
<dbReference type="PANTHER" id="PTHR43795:SF39">
    <property type="entry name" value="AMINOTRANSFERASE CLASS I_CLASSII DOMAIN-CONTAINING PROTEIN"/>
    <property type="match status" value="1"/>
</dbReference>
<dbReference type="GO" id="GO:0030170">
    <property type="term" value="F:pyridoxal phosphate binding"/>
    <property type="evidence" value="ECO:0007669"/>
    <property type="project" value="InterPro"/>
</dbReference>